<evidence type="ECO:0000313" key="3">
    <source>
        <dbReference type="Proteomes" id="UP000182089"/>
    </source>
</evidence>
<reference evidence="2 3" key="1">
    <citation type="submission" date="2016-10" db="EMBL/GenBank/DDBJ databases">
        <authorList>
            <person name="Varghese N."/>
            <person name="Submissions S."/>
        </authorList>
    </citation>
    <scope>NUCLEOTIDE SEQUENCE [LARGE SCALE GENOMIC DNA]</scope>
    <source>
        <strain evidence="2 3">WC1T17</strain>
    </source>
</reference>
<dbReference type="PROSITE" id="PS50943">
    <property type="entry name" value="HTH_CROC1"/>
    <property type="match status" value="1"/>
</dbReference>
<dbReference type="InterPro" id="IPR010982">
    <property type="entry name" value="Lambda_DNA-bd_dom_sf"/>
</dbReference>
<name>A0ABY1AD47_9LACO</name>
<dbReference type="Gene3D" id="1.10.260.40">
    <property type="entry name" value="lambda repressor-like DNA-binding domains"/>
    <property type="match status" value="1"/>
</dbReference>
<dbReference type="PANTHER" id="PTHR37038:SF12">
    <property type="entry name" value="TRANSCRIPTIONAL REGULATOR"/>
    <property type="match status" value="1"/>
</dbReference>
<dbReference type="InterPro" id="IPR001387">
    <property type="entry name" value="Cro/C1-type_HTH"/>
</dbReference>
<feature type="domain" description="HTH cro/C1-type" evidence="1">
    <location>
        <begin position="24"/>
        <end position="61"/>
    </location>
</feature>
<dbReference type="InterPro" id="IPR053163">
    <property type="entry name" value="HTH-type_regulator_Rgg"/>
</dbReference>
<comment type="caution">
    <text evidence="2">The sequence shown here is derived from an EMBL/GenBank/DDBJ whole genome shotgun (WGS) entry which is preliminary data.</text>
</comment>
<gene>
    <name evidence="2" type="ORF">SAMN05216431_11253</name>
</gene>
<evidence type="ECO:0000313" key="2">
    <source>
        <dbReference type="EMBL" id="SEM89559.1"/>
    </source>
</evidence>
<dbReference type="PANTHER" id="PTHR37038">
    <property type="entry name" value="TRANSCRIPTIONAL REGULATOR-RELATED"/>
    <property type="match status" value="1"/>
</dbReference>
<dbReference type="SUPFAM" id="SSF47413">
    <property type="entry name" value="lambda repressor-like DNA-binding domains"/>
    <property type="match status" value="1"/>
</dbReference>
<dbReference type="Pfam" id="PF01381">
    <property type="entry name" value="HTH_3"/>
    <property type="match status" value="1"/>
</dbReference>
<protein>
    <submittedName>
        <fullName evidence="2">Helix-turn-helix</fullName>
    </submittedName>
</protein>
<dbReference type="SMART" id="SM00530">
    <property type="entry name" value="HTH_XRE"/>
    <property type="match status" value="1"/>
</dbReference>
<sequence>MEKLGFIFKKFRQAHHLKLNDFTQAGISTSQLSRFERGTFELTVGKFIPVLDKMNVSLEEFMYVANGFQWSELR</sequence>
<organism evidence="2 3">
    <name type="scientific">Ligilactobacillus ruminis</name>
    <dbReference type="NCBI Taxonomy" id="1623"/>
    <lineage>
        <taxon>Bacteria</taxon>
        <taxon>Bacillati</taxon>
        <taxon>Bacillota</taxon>
        <taxon>Bacilli</taxon>
        <taxon>Lactobacillales</taxon>
        <taxon>Lactobacillaceae</taxon>
        <taxon>Ligilactobacillus</taxon>
    </lineage>
</organism>
<dbReference type="Proteomes" id="UP000182089">
    <property type="component" value="Unassembled WGS sequence"/>
</dbReference>
<dbReference type="EMBL" id="FOCC01000012">
    <property type="protein sequence ID" value="SEM89559.1"/>
    <property type="molecule type" value="Genomic_DNA"/>
</dbReference>
<evidence type="ECO:0000259" key="1">
    <source>
        <dbReference type="PROSITE" id="PS50943"/>
    </source>
</evidence>
<proteinExistence type="predicted"/>
<dbReference type="CDD" id="cd00093">
    <property type="entry name" value="HTH_XRE"/>
    <property type="match status" value="1"/>
</dbReference>
<accession>A0ABY1AD47</accession>